<dbReference type="PANTHER" id="PTHR11822">
    <property type="entry name" value="NADP-SPECIFIC ISOCITRATE DEHYDROGENASE"/>
    <property type="match status" value="1"/>
</dbReference>
<dbReference type="GO" id="GO:0004450">
    <property type="term" value="F:isocitrate dehydrogenase (NADP+) activity"/>
    <property type="evidence" value="ECO:0007669"/>
    <property type="project" value="UniProtKB-EC"/>
</dbReference>
<evidence type="ECO:0000256" key="8">
    <source>
        <dbReference type="ARBA" id="ARBA00023211"/>
    </source>
</evidence>
<evidence type="ECO:0000256" key="5">
    <source>
        <dbReference type="ARBA" id="ARBA00022723"/>
    </source>
</evidence>
<dbReference type="GO" id="GO:0006099">
    <property type="term" value="P:tricarboxylic acid cycle"/>
    <property type="evidence" value="ECO:0007669"/>
    <property type="project" value="UniProtKB-KW"/>
</dbReference>
<proteinExistence type="inferred from homology"/>
<dbReference type="SMART" id="SM01329">
    <property type="entry name" value="Iso_dh"/>
    <property type="match status" value="1"/>
</dbReference>
<reference evidence="10" key="1">
    <citation type="submission" date="2019-08" db="EMBL/GenBank/DDBJ databases">
        <authorList>
            <person name="Kucharzyk K."/>
            <person name="Murdoch R.W."/>
            <person name="Higgins S."/>
            <person name="Loffler F."/>
        </authorList>
    </citation>
    <scope>NUCLEOTIDE SEQUENCE</scope>
</reference>
<dbReference type="AlphaFoldDB" id="A0A645BZE1"/>
<evidence type="ECO:0000256" key="7">
    <source>
        <dbReference type="ARBA" id="ARBA00023002"/>
    </source>
</evidence>
<dbReference type="EMBL" id="VSSQ01023758">
    <property type="protein sequence ID" value="MPM70880.1"/>
    <property type="molecule type" value="Genomic_DNA"/>
</dbReference>
<evidence type="ECO:0000256" key="3">
    <source>
        <dbReference type="ARBA" id="ARBA00007769"/>
    </source>
</evidence>
<comment type="cofactor">
    <cofactor evidence="2">
        <name>Mg(2+)</name>
        <dbReference type="ChEBI" id="CHEBI:18420"/>
    </cofactor>
</comment>
<dbReference type="InterPro" id="IPR004790">
    <property type="entry name" value="Isocitrate_DH_NADP"/>
</dbReference>
<dbReference type="GO" id="GO:0006102">
    <property type="term" value="P:isocitrate metabolic process"/>
    <property type="evidence" value="ECO:0007669"/>
    <property type="project" value="InterPro"/>
</dbReference>
<dbReference type="InterPro" id="IPR024084">
    <property type="entry name" value="IsoPropMal-DH-like_dom"/>
</dbReference>
<dbReference type="PANTHER" id="PTHR11822:SF21">
    <property type="entry name" value="ISOCITRATE DEHYDROGENASE [NADP], MITOCHONDRIAL"/>
    <property type="match status" value="1"/>
</dbReference>
<accession>A0A645BZE1</accession>
<protein>
    <submittedName>
        <fullName evidence="10">Isocitrate dehydrogenase [NADP]</fullName>
        <ecNumber evidence="10">1.1.1.42</ecNumber>
    </submittedName>
</protein>
<keyword evidence="8" id="KW-0464">Manganese</keyword>
<dbReference type="Gene3D" id="3.40.718.10">
    <property type="entry name" value="Isopropylmalate Dehydrogenase"/>
    <property type="match status" value="1"/>
</dbReference>
<keyword evidence="6" id="KW-0460">Magnesium</keyword>
<dbReference type="SUPFAM" id="SSF53659">
    <property type="entry name" value="Isocitrate/Isopropylmalate dehydrogenase-like"/>
    <property type="match status" value="1"/>
</dbReference>
<evidence type="ECO:0000313" key="10">
    <source>
        <dbReference type="EMBL" id="MPM70880.1"/>
    </source>
</evidence>
<evidence type="ECO:0000256" key="4">
    <source>
        <dbReference type="ARBA" id="ARBA00022532"/>
    </source>
</evidence>
<evidence type="ECO:0000259" key="9">
    <source>
        <dbReference type="SMART" id="SM01329"/>
    </source>
</evidence>
<keyword evidence="7 10" id="KW-0560">Oxidoreductase</keyword>
<comment type="cofactor">
    <cofactor evidence="1">
        <name>Mn(2+)</name>
        <dbReference type="ChEBI" id="CHEBI:29035"/>
    </cofactor>
</comment>
<sequence>MQSDTVAQGFGSLGLMTSVLMTPDGKTVEAEAAHGTVTRHYRMHQEGKPTSTNPIASIYAWTGGLKHRGKLDGTPEVTEFARTLEEVCVQTVESGRMTKDLALLVGPDQPWLTTEEFLAALDDGLAARLA</sequence>
<keyword evidence="4" id="KW-0816">Tricarboxylic acid cycle</keyword>
<evidence type="ECO:0000256" key="1">
    <source>
        <dbReference type="ARBA" id="ARBA00001936"/>
    </source>
</evidence>
<evidence type="ECO:0000256" key="2">
    <source>
        <dbReference type="ARBA" id="ARBA00001946"/>
    </source>
</evidence>
<dbReference type="EC" id="1.1.1.42" evidence="10"/>
<feature type="domain" description="Isopropylmalate dehydrogenase-like" evidence="9">
    <location>
        <begin position="1"/>
        <end position="121"/>
    </location>
</feature>
<dbReference type="Pfam" id="PF00180">
    <property type="entry name" value="Iso_dh"/>
    <property type="match status" value="1"/>
</dbReference>
<keyword evidence="5" id="KW-0479">Metal-binding</keyword>
<comment type="caution">
    <text evidence="10">The sequence shown here is derived from an EMBL/GenBank/DDBJ whole genome shotgun (WGS) entry which is preliminary data.</text>
</comment>
<gene>
    <name evidence="10" type="primary">icd_29</name>
    <name evidence="10" type="ORF">SDC9_117841</name>
</gene>
<dbReference type="GO" id="GO:0046872">
    <property type="term" value="F:metal ion binding"/>
    <property type="evidence" value="ECO:0007669"/>
    <property type="project" value="UniProtKB-KW"/>
</dbReference>
<evidence type="ECO:0000256" key="6">
    <source>
        <dbReference type="ARBA" id="ARBA00022842"/>
    </source>
</evidence>
<organism evidence="10">
    <name type="scientific">bioreactor metagenome</name>
    <dbReference type="NCBI Taxonomy" id="1076179"/>
    <lineage>
        <taxon>unclassified sequences</taxon>
        <taxon>metagenomes</taxon>
        <taxon>ecological metagenomes</taxon>
    </lineage>
</organism>
<name>A0A645BZE1_9ZZZZ</name>
<comment type="similarity">
    <text evidence="3">Belongs to the isocitrate and isopropylmalate dehydrogenases family.</text>
</comment>